<keyword evidence="3" id="KW-1185">Reference proteome</keyword>
<feature type="compositionally biased region" description="Basic and acidic residues" evidence="1">
    <location>
        <begin position="76"/>
        <end position="86"/>
    </location>
</feature>
<organism evidence="2 3">
    <name type="scientific">Pleurodeles waltl</name>
    <name type="common">Iberian ribbed newt</name>
    <dbReference type="NCBI Taxonomy" id="8319"/>
    <lineage>
        <taxon>Eukaryota</taxon>
        <taxon>Metazoa</taxon>
        <taxon>Chordata</taxon>
        <taxon>Craniata</taxon>
        <taxon>Vertebrata</taxon>
        <taxon>Euteleostomi</taxon>
        <taxon>Amphibia</taxon>
        <taxon>Batrachia</taxon>
        <taxon>Caudata</taxon>
        <taxon>Salamandroidea</taxon>
        <taxon>Salamandridae</taxon>
        <taxon>Pleurodelinae</taxon>
        <taxon>Pleurodeles</taxon>
    </lineage>
</organism>
<comment type="caution">
    <text evidence="2">The sequence shown here is derived from an EMBL/GenBank/DDBJ whole genome shotgun (WGS) entry which is preliminary data.</text>
</comment>
<dbReference type="AlphaFoldDB" id="A0AAV7QES3"/>
<evidence type="ECO:0000313" key="2">
    <source>
        <dbReference type="EMBL" id="KAJ1137807.1"/>
    </source>
</evidence>
<evidence type="ECO:0000256" key="1">
    <source>
        <dbReference type="SAM" id="MobiDB-lite"/>
    </source>
</evidence>
<sequence length="165" mass="17399">MALPGPVLLVSRCCQALAPRAPAAFDAQVLPRARRGSSADSSSSSVPTGPGSQVLPVPPELSVLPEPVRATIPKDASSRTRLDCTKCGHGRGSPQSSLPLPSHSRGRSSDSCSLQQQAVARGPATARSIESIKSGYRSKMSEQATTKAGKRGRGSNGRRRQRRRF</sequence>
<dbReference type="EMBL" id="JANPWB010000010">
    <property type="protein sequence ID" value="KAJ1137807.1"/>
    <property type="molecule type" value="Genomic_DNA"/>
</dbReference>
<reference evidence="2" key="1">
    <citation type="journal article" date="2022" name="bioRxiv">
        <title>Sequencing and chromosome-scale assembly of the giantPleurodeles waltlgenome.</title>
        <authorList>
            <person name="Brown T."/>
            <person name="Elewa A."/>
            <person name="Iarovenko S."/>
            <person name="Subramanian E."/>
            <person name="Araus A.J."/>
            <person name="Petzold A."/>
            <person name="Susuki M."/>
            <person name="Suzuki K.-i.T."/>
            <person name="Hayashi T."/>
            <person name="Toyoda A."/>
            <person name="Oliveira C."/>
            <person name="Osipova E."/>
            <person name="Leigh N.D."/>
            <person name="Simon A."/>
            <person name="Yun M.H."/>
        </authorList>
    </citation>
    <scope>NUCLEOTIDE SEQUENCE</scope>
    <source>
        <strain evidence="2">20211129_DDA</strain>
        <tissue evidence="2">Liver</tissue>
    </source>
</reference>
<feature type="compositionally biased region" description="Low complexity" evidence="1">
    <location>
        <begin position="36"/>
        <end position="68"/>
    </location>
</feature>
<name>A0AAV7QES3_PLEWA</name>
<feature type="compositionally biased region" description="Low complexity" evidence="1">
    <location>
        <begin position="93"/>
        <end position="113"/>
    </location>
</feature>
<gene>
    <name evidence="2" type="ORF">NDU88_004203</name>
</gene>
<accession>A0AAV7QES3</accession>
<proteinExistence type="predicted"/>
<feature type="compositionally biased region" description="Basic residues" evidence="1">
    <location>
        <begin position="148"/>
        <end position="165"/>
    </location>
</feature>
<protein>
    <submittedName>
        <fullName evidence="2">Uncharacterized protein</fullName>
    </submittedName>
</protein>
<feature type="region of interest" description="Disordered" evidence="1">
    <location>
        <begin position="32"/>
        <end position="165"/>
    </location>
</feature>
<dbReference type="Proteomes" id="UP001066276">
    <property type="component" value="Chromosome 6"/>
</dbReference>
<evidence type="ECO:0000313" key="3">
    <source>
        <dbReference type="Proteomes" id="UP001066276"/>
    </source>
</evidence>